<dbReference type="Gene3D" id="2.60.40.1630">
    <property type="entry name" value="bacillus anthracis domain"/>
    <property type="match status" value="1"/>
</dbReference>
<feature type="domain" description="DUF4179" evidence="2">
    <location>
        <begin position="247"/>
        <end position="331"/>
    </location>
</feature>
<evidence type="ECO:0000313" key="4">
    <source>
        <dbReference type="Proteomes" id="UP001389717"/>
    </source>
</evidence>
<dbReference type="InterPro" id="IPR036388">
    <property type="entry name" value="WH-like_DNA-bd_sf"/>
</dbReference>
<comment type="caution">
    <text evidence="3">The sequence shown here is derived from an EMBL/GenBank/DDBJ whole genome shotgun (WGS) entry which is preliminary data.</text>
</comment>
<protein>
    <submittedName>
        <fullName evidence="3">DUF4179 domain-containing protein</fullName>
    </submittedName>
</protein>
<dbReference type="Proteomes" id="UP001389717">
    <property type="component" value="Unassembled WGS sequence"/>
</dbReference>
<dbReference type="EMBL" id="JBBYAF010000009">
    <property type="protein sequence ID" value="MEL3971887.1"/>
    <property type="molecule type" value="Genomic_DNA"/>
</dbReference>
<gene>
    <name evidence="3" type="ORF">AAEO50_06330</name>
</gene>
<dbReference type="SUPFAM" id="SSF88946">
    <property type="entry name" value="Sigma2 domain of RNA polymerase sigma factors"/>
    <property type="match status" value="1"/>
</dbReference>
<organism evidence="3 4">
    <name type="scientific">Rossellomorea oryzaecorticis</name>
    <dbReference type="NCBI Taxonomy" id="1396505"/>
    <lineage>
        <taxon>Bacteria</taxon>
        <taxon>Bacillati</taxon>
        <taxon>Bacillota</taxon>
        <taxon>Bacilli</taxon>
        <taxon>Bacillales</taxon>
        <taxon>Bacillaceae</taxon>
        <taxon>Rossellomorea</taxon>
    </lineage>
</organism>
<keyword evidence="1" id="KW-1133">Transmembrane helix</keyword>
<keyword evidence="1" id="KW-0472">Membrane</keyword>
<sequence length="691" mass="80474">MIPASGKTDPFVISRIREKDIESIIDWVEQNQQSFYTLGWSYLRNQLQMEELFYNAITKIHEELPRFKRKTSFEIWASSIFIQTCREFSKENQVQDSKRTEPRQDVFNALDKLKSEDKEAIAFTYLKGLSLEDSAHFLPVDVETVKERIFSGIQSFRTEMGYGSNFNGCMEYHQHYLDYLGRTLDRPQKVELEIHIYNCKDCQDDLASFQDAMLTLTGITEDFEVPSSVMDNVKVRLEKKEKRRQLKKKKRKNIGLAFAGVFALLLCTGFVTGSFSNLYYSWTEDNEELRTYLQHDLGERLNLEAESEGVHIKIKSVIADDVQTLVFYEITDMKKDNQYVLNSQDGVFVQNESEIMKREAYQRYSPPVNPTDIHDKENVYEGHMSLLPLKEDSGTIELRITRLQKFVDDPDHPGEFRPWSYEEPEFAHGEWTFKLPVKKHPSVVHKLYQDTEIEGIIVRFDKLTIAPTATLLQYRFKNDQPEKKRIEILNFDSIQAGDKRLESDLYGSSFVENPENMEWNTFQAHFDSGYGENLKGLSVRFGAIQMSVQEPKSIKLDASKAYPQTFEYLGSTISIDKVEIGFPTEIRISNRDLKNRKYDSLQFHVTGENEYDQMSMGMGSEGVVIDKHGNEYNPQELYFPFEEIEQPRFLQTVQSFELRNNETGEKVIPETLEIQGYNTTKYVDDTVKLEL</sequence>
<dbReference type="RefSeq" id="WP_341981637.1">
    <property type="nucleotide sequence ID" value="NZ_JBBYAF010000009.1"/>
</dbReference>
<dbReference type="Gene3D" id="1.10.1740.10">
    <property type="match status" value="1"/>
</dbReference>
<evidence type="ECO:0000256" key="1">
    <source>
        <dbReference type="SAM" id="Phobius"/>
    </source>
</evidence>
<name>A0ABU9K8S2_9BACI</name>
<dbReference type="InterPro" id="IPR013325">
    <property type="entry name" value="RNA_pol_sigma_r2"/>
</dbReference>
<feature type="transmembrane region" description="Helical" evidence="1">
    <location>
        <begin position="254"/>
        <end position="280"/>
    </location>
</feature>
<dbReference type="SUPFAM" id="SSF88659">
    <property type="entry name" value="Sigma3 and sigma4 domains of RNA polymerase sigma factors"/>
    <property type="match status" value="1"/>
</dbReference>
<dbReference type="InterPro" id="IPR013324">
    <property type="entry name" value="RNA_pol_sigma_r3/r4-like"/>
</dbReference>
<evidence type="ECO:0000259" key="2">
    <source>
        <dbReference type="Pfam" id="PF13786"/>
    </source>
</evidence>
<keyword evidence="4" id="KW-1185">Reference proteome</keyword>
<keyword evidence="1" id="KW-0812">Transmembrane</keyword>
<proteinExistence type="predicted"/>
<dbReference type="InterPro" id="IPR025436">
    <property type="entry name" value="DUF4179"/>
</dbReference>
<accession>A0ABU9K8S2</accession>
<evidence type="ECO:0000313" key="3">
    <source>
        <dbReference type="EMBL" id="MEL3971887.1"/>
    </source>
</evidence>
<reference evidence="3 4" key="1">
    <citation type="submission" date="2024-04" db="EMBL/GenBank/DDBJ databases">
        <title>Bacillus oryzaecorticis sp. nov., a moderately halophilic bacterium isolated from rice husks.</title>
        <authorList>
            <person name="Zhu H.-S."/>
        </authorList>
    </citation>
    <scope>NUCLEOTIDE SEQUENCE [LARGE SCALE GENOMIC DNA]</scope>
    <source>
        <strain evidence="3 4">ZC255</strain>
    </source>
</reference>
<dbReference type="Pfam" id="PF13786">
    <property type="entry name" value="DUF4179"/>
    <property type="match status" value="1"/>
</dbReference>
<dbReference type="Gene3D" id="1.10.10.10">
    <property type="entry name" value="Winged helix-like DNA-binding domain superfamily/Winged helix DNA-binding domain"/>
    <property type="match status" value="1"/>
</dbReference>